<dbReference type="Proteomes" id="UP000593574">
    <property type="component" value="Unassembled WGS sequence"/>
</dbReference>
<accession>A0A7J8ZLJ4</accession>
<proteinExistence type="predicted"/>
<sequence length="87" mass="9753">MPKILPLSISAKRRYGRRSSQMEATSTAKALRWNQAKLHFTMPRTVGVVEYGVEQVAISIKPVTEHVKQATVVRRLIVQALVVSQLP</sequence>
<evidence type="ECO:0000313" key="2">
    <source>
        <dbReference type="Proteomes" id="UP000593574"/>
    </source>
</evidence>
<name>A0A7J8ZLJ4_9ROSI</name>
<comment type="caution">
    <text evidence="1">The sequence shown here is derived from an EMBL/GenBank/DDBJ whole genome shotgun (WGS) entry which is preliminary data.</text>
</comment>
<reference evidence="1 2" key="1">
    <citation type="journal article" date="2019" name="Genome Biol. Evol.">
        <title>Insights into the evolution of the New World diploid cottons (Gossypium, subgenus Houzingenia) based on genome sequencing.</title>
        <authorList>
            <person name="Grover C.E."/>
            <person name="Arick M.A. 2nd"/>
            <person name="Thrash A."/>
            <person name="Conover J.L."/>
            <person name="Sanders W.S."/>
            <person name="Peterson D.G."/>
            <person name="Frelichowski J.E."/>
            <person name="Scheffler J.A."/>
            <person name="Scheffler B.E."/>
            <person name="Wendel J.F."/>
        </authorList>
    </citation>
    <scope>NUCLEOTIDE SEQUENCE [LARGE SCALE GENOMIC DNA]</scope>
    <source>
        <strain evidence="1">4</strain>
        <tissue evidence="1">Leaf</tissue>
    </source>
</reference>
<protein>
    <submittedName>
        <fullName evidence="1">Uncharacterized protein</fullName>
    </submittedName>
</protein>
<keyword evidence="2" id="KW-1185">Reference proteome</keyword>
<gene>
    <name evidence="1" type="ORF">Golax_011287</name>
</gene>
<evidence type="ECO:0000313" key="1">
    <source>
        <dbReference type="EMBL" id="MBA0712169.1"/>
    </source>
</evidence>
<organism evidence="1 2">
    <name type="scientific">Gossypium laxum</name>
    <dbReference type="NCBI Taxonomy" id="34288"/>
    <lineage>
        <taxon>Eukaryota</taxon>
        <taxon>Viridiplantae</taxon>
        <taxon>Streptophyta</taxon>
        <taxon>Embryophyta</taxon>
        <taxon>Tracheophyta</taxon>
        <taxon>Spermatophyta</taxon>
        <taxon>Magnoliopsida</taxon>
        <taxon>eudicotyledons</taxon>
        <taxon>Gunneridae</taxon>
        <taxon>Pentapetalae</taxon>
        <taxon>rosids</taxon>
        <taxon>malvids</taxon>
        <taxon>Malvales</taxon>
        <taxon>Malvaceae</taxon>
        <taxon>Malvoideae</taxon>
        <taxon>Gossypium</taxon>
    </lineage>
</organism>
<dbReference type="EMBL" id="JABEZV010000005">
    <property type="protein sequence ID" value="MBA0712169.1"/>
    <property type="molecule type" value="Genomic_DNA"/>
</dbReference>
<dbReference type="AlphaFoldDB" id="A0A7J8ZLJ4"/>